<name>A0AAV4T664_CAEEX</name>
<comment type="caution">
    <text evidence="1">The sequence shown here is derived from an EMBL/GenBank/DDBJ whole genome shotgun (WGS) entry which is preliminary data.</text>
</comment>
<accession>A0AAV4T664</accession>
<dbReference type="EMBL" id="BPLR01010733">
    <property type="protein sequence ID" value="GIY41620.1"/>
    <property type="molecule type" value="Genomic_DNA"/>
</dbReference>
<evidence type="ECO:0000313" key="2">
    <source>
        <dbReference type="Proteomes" id="UP001054945"/>
    </source>
</evidence>
<dbReference type="Proteomes" id="UP001054945">
    <property type="component" value="Unassembled WGS sequence"/>
</dbReference>
<protein>
    <submittedName>
        <fullName evidence="1">Uncharacterized protein</fullName>
    </submittedName>
</protein>
<evidence type="ECO:0000313" key="1">
    <source>
        <dbReference type="EMBL" id="GIY41620.1"/>
    </source>
</evidence>
<sequence length="111" mass="12022">MFGFIISGVSSTILFPSLIHVQEKVRINKRGLPSFLTATASLNNALSIIGFSAMLAPSFSGNESAIFVTTKFITDFGSGVLGGVYSVTYFVICLDHKVTLQRLCCHFTTLH</sequence>
<dbReference type="AlphaFoldDB" id="A0AAV4T664"/>
<gene>
    <name evidence="1" type="ORF">CEXT_530491</name>
</gene>
<keyword evidence="2" id="KW-1185">Reference proteome</keyword>
<reference evidence="1 2" key="1">
    <citation type="submission" date="2021-06" db="EMBL/GenBank/DDBJ databases">
        <title>Caerostris extrusa draft genome.</title>
        <authorList>
            <person name="Kono N."/>
            <person name="Arakawa K."/>
        </authorList>
    </citation>
    <scope>NUCLEOTIDE SEQUENCE [LARGE SCALE GENOMIC DNA]</scope>
</reference>
<proteinExistence type="predicted"/>
<organism evidence="1 2">
    <name type="scientific">Caerostris extrusa</name>
    <name type="common">Bark spider</name>
    <name type="synonym">Caerostris bankana</name>
    <dbReference type="NCBI Taxonomy" id="172846"/>
    <lineage>
        <taxon>Eukaryota</taxon>
        <taxon>Metazoa</taxon>
        <taxon>Ecdysozoa</taxon>
        <taxon>Arthropoda</taxon>
        <taxon>Chelicerata</taxon>
        <taxon>Arachnida</taxon>
        <taxon>Araneae</taxon>
        <taxon>Araneomorphae</taxon>
        <taxon>Entelegynae</taxon>
        <taxon>Araneoidea</taxon>
        <taxon>Araneidae</taxon>
        <taxon>Caerostris</taxon>
    </lineage>
</organism>